<evidence type="ECO:0000313" key="4">
    <source>
        <dbReference type="Proteomes" id="UP000053766"/>
    </source>
</evidence>
<dbReference type="SMART" id="SM00228">
    <property type="entry name" value="PDZ"/>
    <property type="match status" value="1"/>
</dbReference>
<feature type="region of interest" description="Disordered" evidence="1">
    <location>
        <begin position="214"/>
        <end position="260"/>
    </location>
</feature>
<proteinExistence type="predicted"/>
<dbReference type="EMBL" id="KN716521">
    <property type="protein sequence ID" value="KJH43852.1"/>
    <property type="molecule type" value="Genomic_DNA"/>
</dbReference>
<dbReference type="SUPFAM" id="SSF50156">
    <property type="entry name" value="PDZ domain-like"/>
    <property type="match status" value="1"/>
</dbReference>
<feature type="domain" description="PDZ" evidence="2">
    <location>
        <begin position="85"/>
        <end position="158"/>
    </location>
</feature>
<protein>
    <submittedName>
        <fullName evidence="3">PDZ/DHR/GLGF domain protein</fullName>
    </submittedName>
</protein>
<feature type="compositionally biased region" description="Polar residues" evidence="1">
    <location>
        <begin position="232"/>
        <end position="260"/>
    </location>
</feature>
<dbReference type="InterPro" id="IPR041489">
    <property type="entry name" value="PDZ_6"/>
</dbReference>
<dbReference type="Pfam" id="PF17820">
    <property type="entry name" value="PDZ_6"/>
    <property type="match status" value="1"/>
</dbReference>
<dbReference type="InterPro" id="IPR036034">
    <property type="entry name" value="PDZ_sf"/>
</dbReference>
<dbReference type="AlphaFoldDB" id="A0A0D8XJB2"/>
<feature type="compositionally biased region" description="Low complexity" evidence="1">
    <location>
        <begin position="339"/>
        <end position="352"/>
    </location>
</feature>
<dbReference type="PROSITE" id="PS50106">
    <property type="entry name" value="PDZ"/>
    <property type="match status" value="1"/>
</dbReference>
<evidence type="ECO:0000259" key="2">
    <source>
        <dbReference type="PROSITE" id="PS50106"/>
    </source>
</evidence>
<dbReference type="STRING" id="29172.A0A0D8XJB2"/>
<gene>
    <name evidence="3" type="ORF">DICVIV_10138</name>
</gene>
<dbReference type="OrthoDB" id="15627at2759"/>
<organism evidence="3 4">
    <name type="scientific">Dictyocaulus viviparus</name>
    <name type="common">Bovine lungworm</name>
    <dbReference type="NCBI Taxonomy" id="29172"/>
    <lineage>
        <taxon>Eukaryota</taxon>
        <taxon>Metazoa</taxon>
        <taxon>Ecdysozoa</taxon>
        <taxon>Nematoda</taxon>
        <taxon>Chromadorea</taxon>
        <taxon>Rhabditida</taxon>
        <taxon>Rhabditina</taxon>
        <taxon>Rhabditomorpha</taxon>
        <taxon>Strongyloidea</taxon>
        <taxon>Metastrongylidae</taxon>
        <taxon>Dictyocaulus</taxon>
    </lineage>
</organism>
<reference evidence="4" key="2">
    <citation type="journal article" date="2016" name="Sci. Rep.">
        <title>Dictyocaulus viviparus genome, variome and transcriptome elucidate lungworm biology and support future intervention.</title>
        <authorList>
            <person name="McNulty S.N."/>
            <person name="Strube C."/>
            <person name="Rosa B.A."/>
            <person name="Martin J.C."/>
            <person name="Tyagi R."/>
            <person name="Choi Y.J."/>
            <person name="Wang Q."/>
            <person name="Hallsworth Pepin K."/>
            <person name="Zhang X."/>
            <person name="Ozersky P."/>
            <person name="Wilson R.K."/>
            <person name="Sternberg P.W."/>
            <person name="Gasser R.B."/>
            <person name="Mitreva M."/>
        </authorList>
    </citation>
    <scope>NUCLEOTIDE SEQUENCE [LARGE SCALE GENOMIC DNA]</scope>
    <source>
        <strain evidence="4">HannoverDv2000</strain>
    </source>
</reference>
<dbReference type="Proteomes" id="UP000053766">
    <property type="component" value="Unassembled WGS sequence"/>
</dbReference>
<name>A0A0D8XJB2_DICVI</name>
<feature type="compositionally biased region" description="Polar residues" evidence="1">
    <location>
        <begin position="38"/>
        <end position="53"/>
    </location>
</feature>
<evidence type="ECO:0000313" key="3">
    <source>
        <dbReference type="EMBL" id="KJH43852.1"/>
    </source>
</evidence>
<dbReference type="InterPro" id="IPR001478">
    <property type="entry name" value="PDZ"/>
</dbReference>
<feature type="region of interest" description="Disordered" evidence="1">
    <location>
        <begin position="330"/>
        <end position="358"/>
    </location>
</feature>
<dbReference type="Gene3D" id="2.30.42.10">
    <property type="match status" value="1"/>
</dbReference>
<keyword evidence="4" id="KW-1185">Reference proteome</keyword>
<feature type="region of interest" description="Disordered" evidence="1">
    <location>
        <begin position="27"/>
        <end position="60"/>
    </location>
</feature>
<accession>A0A0D8XJB2</accession>
<sequence length="382" mass="43064">MKMGHCGFLYSRDTSTSLGGATLISRISRHDQPPPPSSSLRNLINSQSTTPQLRNKGMPPTTVYRTVDIPFDESPATYQPRKDESITVVKVMMGTYPVHKGLGFSISIERGRPIIDSVIVDTPADRAGLLIGDRVIAINGEYLNNRNLPEINRMIHEAARIGEADVYIEKREAQLKNNVQLKSISSLENFDKARSVFIEKTTADSSLTDFKRKQYNRASRTDQPFPRDFSSLPRSTSTGSILESKRAVTQRSPTRQNFERTSNVRTEYRTLLSSKDASPQDYRVTSIHEKIGPGRLTDFVPEIERDTIGTINEERKEFRRASDEEPRLIRNYDLPPTAPSTKTTSTKMTSSPLISPSPRRYEDITINATPKKSTLPRNYLVI</sequence>
<evidence type="ECO:0000256" key="1">
    <source>
        <dbReference type="SAM" id="MobiDB-lite"/>
    </source>
</evidence>
<reference evidence="3 4" key="1">
    <citation type="submission" date="2013-11" db="EMBL/GenBank/DDBJ databases">
        <title>Draft genome of the bovine lungworm Dictyocaulus viviparus.</title>
        <authorList>
            <person name="Mitreva M."/>
        </authorList>
    </citation>
    <scope>NUCLEOTIDE SEQUENCE [LARGE SCALE GENOMIC DNA]</scope>
    <source>
        <strain evidence="3 4">HannoverDv2000</strain>
    </source>
</reference>